<sequence length="574" mass="65420">MALHPDLQPIELPGFGLPLNHLPKVSSDDRHFDLYGGNLRRLFPNALNLNDIKEGRTILGLTTLREFTMLQIMNHITDKPKWHLKVFDETIVNKWKEEAKGSAEKDVSEQMVNYIVEELRYKAGVFAETGATSVYTGDVVKSDSAVPKSVKIGLQTAVKVLEDIPKKHKDWHPGSDEKVLDLVHPSLFPLIYGTTRVLERGKLSLEDCIARSGEGVIIPVPPEQEAALIGDSTADNVRMVKAPYSREFQWLPCEVDISGEAAKITSYINNLHPEKHRELYSLIEQVIDAAIPLWDMTLAPTVECNWNESLRLIYRRSWTTNDIIQPEPGPFRPPQNPPCLNLRRQFIDEGLQVIVKLANIELTPEKPEYTGGSWHVEGQLNEHICATALFYYSNENITTSKLAFRQQSNTRMTNDIYYEQDFHDWLPAVFGCRSPESSVQVIGGVDTREGRLLTFPNILQHQVQPFRLADPRKRGHRKILALFLVDPHIKVLSTANVPPQQKEWWEEKIRATETLLDLFPAELVEEIFDEVEDGCIFGLEKAKALRLALMEERKDFEVKHDGAFKSLHFSLCEH</sequence>
<organism evidence="3 4">
    <name type="scientific">Galerina marginata (strain CBS 339.88)</name>
    <dbReference type="NCBI Taxonomy" id="685588"/>
    <lineage>
        <taxon>Eukaryota</taxon>
        <taxon>Fungi</taxon>
        <taxon>Dikarya</taxon>
        <taxon>Basidiomycota</taxon>
        <taxon>Agaricomycotina</taxon>
        <taxon>Agaricomycetes</taxon>
        <taxon>Agaricomycetidae</taxon>
        <taxon>Agaricales</taxon>
        <taxon>Agaricineae</taxon>
        <taxon>Strophariaceae</taxon>
        <taxon>Galerina</taxon>
    </lineage>
</organism>
<dbReference type="Pfam" id="PF21666">
    <property type="entry name" value="DUF4246_N"/>
    <property type="match status" value="1"/>
</dbReference>
<feature type="domain" description="DUF4246" evidence="2">
    <location>
        <begin position="12"/>
        <end position="98"/>
    </location>
</feature>
<dbReference type="STRING" id="685588.A0A067SJK2"/>
<gene>
    <name evidence="3" type="ORF">GALMADRAFT_127278</name>
</gene>
<evidence type="ECO:0000259" key="2">
    <source>
        <dbReference type="Pfam" id="PF21666"/>
    </source>
</evidence>
<dbReference type="Pfam" id="PF14033">
    <property type="entry name" value="DUF4246"/>
    <property type="match status" value="1"/>
</dbReference>
<accession>A0A067SJK2</accession>
<dbReference type="PANTHER" id="PTHR33119:SF1">
    <property type="entry name" value="FE2OG DIOXYGENASE DOMAIN-CONTAINING PROTEIN"/>
    <property type="match status" value="1"/>
</dbReference>
<dbReference type="EMBL" id="KL142394">
    <property type="protein sequence ID" value="KDR71066.1"/>
    <property type="molecule type" value="Genomic_DNA"/>
</dbReference>
<evidence type="ECO:0000259" key="1">
    <source>
        <dbReference type="Pfam" id="PF14033"/>
    </source>
</evidence>
<name>A0A067SJK2_GALM3</name>
<reference evidence="4" key="1">
    <citation type="journal article" date="2014" name="Proc. Natl. Acad. Sci. U.S.A.">
        <title>Extensive sampling of basidiomycete genomes demonstrates inadequacy of the white-rot/brown-rot paradigm for wood decay fungi.</title>
        <authorList>
            <person name="Riley R."/>
            <person name="Salamov A.A."/>
            <person name="Brown D.W."/>
            <person name="Nagy L.G."/>
            <person name="Floudas D."/>
            <person name="Held B.W."/>
            <person name="Levasseur A."/>
            <person name="Lombard V."/>
            <person name="Morin E."/>
            <person name="Otillar R."/>
            <person name="Lindquist E.A."/>
            <person name="Sun H."/>
            <person name="LaButti K.M."/>
            <person name="Schmutz J."/>
            <person name="Jabbour D."/>
            <person name="Luo H."/>
            <person name="Baker S.E."/>
            <person name="Pisabarro A.G."/>
            <person name="Walton J.D."/>
            <person name="Blanchette R.A."/>
            <person name="Henrissat B."/>
            <person name="Martin F."/>
            <person name="Cullen D."/>
            <person name="Hibbett D.S."/>
            <person name="Grigoriev I.V."/>
        </authorList>
    </citation>
    <scope>NUCLEOTIDE SEQUENCE [LARGE SCALE GENOMIC DNA]</scope>
    <source>
        <strain evidence="4">CBS 339.88</strain>
    </source>
</reference>
<dbReference type="InterPro" id="IPR025340">
    <property type="entry name" value="DUF4246"/>
</dbReference>
<protein>
    <submittedName>
        <fullName evidence="3">Uncharacterized protein</fullName>
    </submittedName>
</protein>
<dbReference type="PANTHER" id="PTHR33119">
    <property type="entry name" value="IFI3P"/>
    <property type="match status" value="1"/>
</dbReference>
<feature type="domain" description="DUF4246" evidence="1">
    <location>
        <begin position="109"/>
        <end position="508"/>
    </location>
</feature>
<dbReference type="HOGENOM" id="CLU_012066_2_0_1"/>
<evidence type="ECO:0000313" key="4">
    <source>
        <dbReference type="Proteomes" id="UP000027222"/>
    </source>
</evidence>
<keyword evidence="4" id="KW-1185">Reference proteome</keyword>
<proteinExistence type="predicted"/>
<dbReference type="AlphaFoldDB" id="A0A067SJK2"/>
<dbReference type="OrthoDB" id="415532at2759"/>
<dbReference type="InterPro" id="IPR049192">
    <property type="entry name" value="DUF4246_C"/>
</dbReference>
<dbReference type="Proteomes" id="UP000027222">
    <property type="component" value="Unassembled WGS sequence"/>
</dbReference>
<dbReference type="InterPro" id="IPR049207">
    <property type="entry name" value="DUF4246_N"/>
</dbReference>
<evidence type="ECO:0000313" key="3">
    <source>
        <dbReference type="EMBL" id="KDR71066.1"/>
    </source>
</evidence>